<accession>A0AAV1RBS3</accession>
<evidence type="ECO:0000313" key="2">
    <source>
        <dbReference type="Proteomes" id="UP001314170"/>
    </source>
</evidence>
<sequence>MDKWEHKRVSKYGTDELERSRHLNNLKTASSFKNMGYSFARLALRGIKQSGPSPSGPGHRS</sequence>
<dbReference type="EMBL" id="CAWUPB010000913">
    <property type="protein sequence ID" value="CAK7329989.1"/>
    <property type="molecule type" value="Genomic_DNA"/>
</dbReference>
<dbReference type="AlphaFoldDB" id="A0AAV1RBS3"/>
<keyword evidence="2" id="KW-1185">Reference proteome</keyword>
<name>A0AAV1RBS3_9ROSI</name>
<evidence type="ECO:0000313" key="1">
    <source>
        <dbReference type="EMBL" id="CAK7329989.1"/>
    </source>
</evidence>
<organism evidence="1 2">
    <name type="scientific">Dovyalis caffra</name>
    <dbReference type="NCBI Taxonomy" id="77055"/>
    <lineage>
        <taxon>Eukaryota</taxon>
        <taxon>Viridiplantae</taxon>
        <taxon>Streptophyta</taxon>
        <taxon>Embryophyta</taxon>
        <taxon>Tracheophyta</taxon>
        <taxon>Spermatophyta</taxon>
        <taxon>Magnoliopsida</taxon>
        <taxon>eudicotyledons</taxon>
        <taxon>Gunneridae</taxon>
        <taxon>Pentapetalae</taxon>
        <taxon>rosids</taxon>
        <taxon>fabids</taxon>
        <taxon>Malpighiales</taxon>
        <taxon>Salicaceae</taxon>
        <taxon>Flacourtieae</taxon>
        <taxon>Dovyalis</taxon>
    </lineage>
</organism>
<reference evidence="1 2" key="1">
    <citation type="submission" date="2024-01" db="EMBL/GenBank/DDBJ databases">
        <authorList>
            <person name="Waweru B."/>
        </authorList>
    </citation>
    <scope>NUCLEOTIDE SEQUENCE [LARGE SCALE GENOMIC DNA]</scope>
</reference>
<dbReference type="Proteomes" id="UP001314170">
    <property type="component" value="Unassembled WGS sequence"/>
</dbReference>
<gene>
    <name evidence="1" type="ORF">DCAF_LOCUS7717</name>
</gene>
<proteinExistence type="predicted"/>
<comment type="caution">
    <text evidence="1">The sequence shown here is derived from an EMBL/GenBank/DDBJ whole genome shotgun (WGS) entry which is preliminary data.</text>
</comment>
<protein>
    <submittedName>
        <fullName evidence="1">Uncharacterized protein</fullName>
    </submittedName>
</protein>